<evidence type="ECO:0000313" key="4">
    <source>
        <dbReference type="EMBL" id="MDO3695668.1"/>
    </source>
</evidence>
<accession>A0ABT8VUM8</accession>
<dbReference type="Pfam" id="PF03382">
    <property type="entry name" value="DUF285"/>
    <property type="match status" value="1"/>
</dbReference>
<feature type="domain" description="Secretion system C-terminal sorting" evidence="3">
    <location>
        <begin position="1170"/>
        <end position="1241"/>
    </location>
</feature>
<feature type="signal peptide" evidence="2">
    <location>
        <begin position="1"/>
        <end position="20"/>
    </location>
</feature>
<dbReference type="InterPro" id="IPR011050">
    <property type="entry name" value="Pectin_lyase_fold/virulence"/>
</dbReference>
<evidence type="ECO:0000313" key="5">
    <source>
        <dbReference type="Proteomes" id="UP001168642"/>
    </source>
</evidence>
<dbReference type="InterPro" id="IPR013783">
    <property type="entry name" value="Ig-like_fold"/>
</dbReference>
<dbReference type="EMBL" id="JAUMIT010000007">
    <property type="protein sequence ID" value="MDO3695668.1"/>
    <property type="molecule type" value="Genomic_DNA"/>
</dbReference>
<proteinExistence type="predicted"/>
<dbReference type="RefSeq" id="WP_302884947.1">
    <property type="nucleotide sequence ID" value="NZ_JAUMIT010000007.1"/>
</dbReference>
<gene>
    <name evidence="4" type="ORF">QVZ41_12530</name>
</gene>
<organism evidence="4 5">
    <name type="scientific">Wenyingzhuangia gilva</name>
    <dbReference type="NCBI Taxonomy" id="3057677"/>
    <lineage>
        <taxon>Bacteria</taxon>
        <taxon>Pseudomonadati</taxon>
        <taxon>Bacteroidota</taxon>
        <taxon>Flavobacteriia</taxon>
        <taxon>Flavobacteriales</taxon>
        <taxon>Flavobacteriaceae</taxon>
        <taxon>Wenyingzhuangia</taxon>
    </lineage>
</organism>
<dbReference type="Pfam" id="PF18962">
    <property type="entry name" value="Por_Secre_tail"/>
    <property type="match status" value="1"/>
</dbReference>
<dbReference type="Proteomes" id="UP001168642">
    <property type="component" value="Unassembled WGS sequence"/>
</dbReference>
<evidence type="ECO:0000259" key="3">
    <source>
        <dbReference type="Pfam" id="PF18962"/>
    </source>
</evidence>
<name>A0ABT8VUM8_9FLAO</name>
<dbReference type="NCBIfam" id="TIGR02167">
    <property type="entry name" value="Liste_lipo_26"/>
    <property type="match status" value="2"/>
</dbReference>
<dbReference type="InterPro" id="IPR005046">
    <property type="entry name" value="DUF285"/>
</dbReference>
<feature type="chain" id="PRO_5045959342" evidence="2">
    <location>
        <begin position="21"/>
        <end position="1243"/>
    </location>
</feature>
<evidence type="ECO:0000256" key="1">
    <source>
        <dbReference type="ARBA" id="ARBA00022729"/>
    </source>
</evidence>
<sequence>MKKTTYLFCILFYVCFVNHAQINNNGILTNPNQSYINFTNESSRVRSRASATIPMLSTGAVSITFTLRGGDGGTATWDGAFTDLVARGGEGGSLFFTMPITEENQGKTFTFYQGKRGESNSHSISASGGGGGSTALIDHNGNLIAIAGGGGGGAAVENYQSDGRPGGIATDGHGSCGNTSNSKGDYGKTGKILNMYLGDVSGHSSTKLYLYAGAGAGLNETSPRDFMHSVQVTGKTADNGGLGGHHPVETFYYGTDCGFDGDGNPFTVTNCFTLSTKDLSAGGAGYSGGGAGSPWLKNSGSNSCTDVMWNLFGGGGGGAGHTGGGAGGRERGGGGGSSYILPEMLNKTEITGSYVNGSRNGVALYQVNYDNEKPVAVCKDVTLPLGRGNYITNEGNIGILNNFNPSQTPLTPEEIDGGSTDNGVIASLSASKTLFSCNDLGTNIVTLTVKDASGNTSTCSATVTVIDDFAPTITQATSNIINATNFGKIDLELETSKIITPPNLEFTDNCGVASIVQAEPFTVTCADIGTTITKEVIATDTSGNKNVVSLKYTIYSSAATPKVIYVNAKSPNDTGDGLSWFSAKKHLNSALALIDSYPCSNQTQIWVAAGTYYPDEGTNQVNNNKEAVFLMNGIEVYGGFTGNETTIEQRDLLNNKTILSGEIQQNNDYNDNAYHVIASNDSEILTVIDGFTITGGNANGTSFVGNYGGGAIFITTSGIFRNCIILGNSAYSGGGVYNIQSNLSFINCIISGNLAQEGGGVYNLDANSSFINCTLSGNSAYVKGGAIFNYNSIETETTSLIQNTIIWNNRENGATNSAGASVSGNATYNKSLVANRSDSGIIYNEDPNFAKGIDLTSTTLPTTTGDFHTSLNSIVDKGDKNYNNTTKDLEGKIRIYGYNIDLGPYENGADPSLFVITVRTTTPNERIDIPVDQTKLYFYLVDWENDGIRDSGATNGFIKNYDGLSHVYPNPGIHTLVFKTSALTLNSENSEHKDKLLSVEQWGDYEWTSMNKAFAGCSNLEINATDVPDLSSCTDLSYMFSGIKKINSDISTWDVSNVTNMEGMFNGVIDFIAGFNKDISTWDVSNVTNMNNMLNGAKLSVENYDKILTAWSQLSLQNNVIFNVGSSQYCTGIEGRNTLTEVFGWTITDGGYNNCTLSNFNPELLGLTFYPNPVSSVFTINNPSELFLENIEVYNVSGNMIKNIQIEKKSKEVNIDVSSLTPAVYFIKIKTTNGGIVNKLIKK</sequence>
<dbReference type="InterPro" id="IPR011889">
    <property type="entry name" value="Liste_lipo_26"/>
</dbReference>
<keyword evidence="5" id="KW-1185">Reference proteome</keyword>
<protein>
    <submittedName>
        <fullName evidence="4">BspA family leucine-rich repeat surface protein</fullName>
    </submittedName>
</protein>
<dbReference type="InterPro" id="IPR026444">
    <property type="entry name" value="Secre_tail"/>
</dbReference>
<reference evidence="4" key="1">
    <citation type="submission" date="2023-07" db="EMBL/GenBank/DDBJ databases">
        <title>Wenyingzhuangia sp. chi5 genome sequencing and assembly.</title>
        <authorList>
            <person name="Park S."/>
        </authorList>
    </citation>
    <scope>NUCLEOTIDE SEQUENCE</scope>
    <source>
        <strain evidence="4">Chi5</strain>
    </source>
</reference>
<evidence type="ECO:0000256" key="2">
    <source>
        <dbReference type="SAM" id="SignalP"/>
    </source>
</evidence>
<keyword evidence="1 2" id="KW-0732">Signal</keyword>
<dbReference type="NCBIfam" id="TIGR04183">
    <property type="entry name" value="Por_Secre_tail"/>
    <property type="match status" value="1"/>
</dbReference>
<comment type="caution">
    <text evidence="4">The sequence shown here is derived from an EMBL/GenBank/DDBJ whole genome shotgun (WGS) entry which is preliminary data.</text>
</comment>
<dbReference type="SUPFAM" id="SSF51126">
    <property type="entry name" value="Pectin lyase-like"/>
    <property type="match status" value="1"/>
</dbReference>
<dbReference type="Gene3D" id="2.60.40.10">
    <property type="entry name" value="Immunoglobulins"/>
    <property type="match status" value="1"/>
</dbReference>